<proteinExistence type="predicted"/>
<dbReference type="EMBL" id="JAIWYP010000008">
    <property type="protein sequence ID" value="KAH3779906.1"/>
    <property type="molecule type" value="Genomic_DNA"/>
</dbReference>
<reference evidence="2" key="1">
    <citation type="journal article" date="2019" name="bioRxiv">
        <title>The Genome of the Zebra Mussel, Dreissena polymorpha: A Resource for Invasive Species Research.</title>
        <authorList>
            <person name="McCartney M.A."/>
            <person name="Auch B."/>
            <person name="Kono T."/>
            <person name="Mallez S."/>
            <person name="Zhang Y."/>
            <person name="Obille A."/>
            <person name="Becker A."/>
            <person name="Abrahante J.E."/>
            <person name="Garbe J."/>
            <person name="Badalamenti J.P."/>
            <person name="Herman A."/>
            <person name="Mangelson H."/>
            <person name="Liachko I."/>
            <person name="Sullivan S."/>
            <person name="Sone E.D."/>
            <person name="Koren S."/>
            <person name="Silverstein K.A.T."/>
            <person name="Beckman K.B."/>
            <person name="Gohl D.M."/>
        </authorList>
    </citation>
    <scope>NUCLEOTIDE SEQUENCE</scope>
    <source>
        <strain evidence="2">Duluth1</strain>
        <tissue evidence="2">Whole animal</tissue>
    </source>
</reference>
<comment type="caution">
    <text evidence="2">The sequence shown here is derived from an EMBL/GenBank/DDBJ whole genome shotgun (WGS) entry which is preliminary data.</text>
</comment>
<dbReference type="AlphaFoldDB" id="A0A9D4EJZ4"/>
<sequence>MERIDCSRSNVTKKGCSDLKCCPQTERGRRRSRGQTPGEQSDIADSADPQQYVQVSRRRPKQTHGWSRALTGVVHNRKRQLMTLNTLTNHCPGHQQG</sequence>
<evidence type="ECO:0000313" key="3">
    <source>
        <dbReference type="Proteomes" id="UP000828390"/>
    </source>
</evidence>
<gene>
    <name evidence="2" type="ORF">DPMN_157715</name>
</gene>
<evidence type="ECO:0000256" key="1">
    <source>
        <dbReference type="SAM" id="MobiDB-lite"/>
    </source>
</evidence>
<protein>
    <submittedName>
        <fullName evidence="2">Uncharacterized protein</fullName>
    </submittedName>
</protein>
<dbReference type="Proteomes" id="UP000828390">
    <property type="component" value="Unassembled WGS sequence"/>
</dbReference>
<accession>A0A9D4EJZ4</accession>
<name>A0A9D4EJZ4_DREPO</name>
<reference evidence="2" key="2">
    <citation type="submission" date="2020-11" db="EMBL/GenBank/DDBJ databases">
        <authorList>
            <person name="McCartney M.A."/>
            <person name="Auch B."/>
            <person name="Kono T."/>
            <person name="Mallez S."/>
            <person name="Becker A."/>
            <person name="Gohl D.M."/>
            <person name="Silverstein K.A.T."/>
            <person name="Koren S."/>
            <person name="Bechman K.B."/>
            <person name="Herman A."/>
            <person name="Abrahante J.E."/>
            <person name="Garbe J."/>
        </authorList>
    </citation>
    <scope>NUCLEOTIDE SEQUENCE</scope>
    <source>
        <strain evidence="2">Duluth1</strain>
        <tissue evidence="2">Whole animal</tissue>
    </source>
</reference>
<feature type="region of interest" description="Disordered" evidence="1">
    <location>
        <begin position="22"/>
        <end position="64"/>
    </location>
</feature>
<evidence type="ECO:0000313" key="2">
    <source>
        <dbReference type="EMBL" id="KAH3779906.1"/>
    </source>
</evidence>
<organism evidence="2 3">
    <name type="scientific">Dreissena polymorpha</name>
    <name type="common">Zebra mussel</name>
    <name type="synonym">Mytilus polymorpha</name>
    <dbReference type="NCBI Taxonomy" id="45954"/>
    <lineage>
        <taxon>Eukaryota</taxon>
        <taxon>Metazoa</taxon>
        <taxon>Spiralia</taxon>
        <taxon>Lophotrochozoa</taxon>
        <taxon>Mollusca</taxon>
        <taxon>Bivalvia</taxon>
        <taxon>Autobranchia</taxon>
        <taxon>Heteroconchia</taxon>
        <taxon>Euheterodonta</taxon>
        <taxon>Imparidentia</taxon>
        <taxon>Neoheterodontei</taxon>
        <taxon>Myida</taxon>
        <taxon>Dreissenoidea</taxon>
        <taxon>Dreissenidae</taxon>
        <taxon>Dreissena</taxon>
    </lineage>
</organism>
<keyword evidence="3" id="KW-1185">Reference proteome</keyword>